<dbReference type="AlphaFoldDB" id="A0A6J5FPU4"/>
<protein>
    <submittedName>
        <fullName evidence="2">Uncharacterized protein</fullName>
    </submittedName>
</protein>
<accession>A0A6J5FPU4</accession>
<dbReference type="EMBL" id="CADIKI010000003">
    <property type="protein sequence ID" value="CAB3782085.1"/>
    <property type="molecule type" value="Genomic_DNA"/>
</dbReference>
<sequence>MIGAFLPRLLPLLQQAEAQAAQARMQQMMQAPPGASVGPVAHPPTIPQPMAAHPMMQSPMPGAPQH</sequence>
<evidence type="ECO:0000313" key="2">
    <source>
        <dbReference type="EMBL" id="CAB3782085.1"/>
    </source>
</evidence>
<proteinExistence type="predicted"/>
<organism evidence="2 3">
    <name type="scientific">Paraburkholderia fynbosensis</name>
    <dbReference type="NCBI Taxonomy" id="1200993"/>
    <lineage>
        <taxon>Bacteria</taxon>
        <taxon>Pseudomonadati</taxon>
        <taxon>Pseudomonadota</taxon>
        <taxon>Betaproteobacteria</taxon>
        <taxon>Burkholderiales</taxon>
        <taxon>Burkholderiaceae</taxon>
        <taxon>Paraburkholderia</taxon>
    </lineage>
</organism>
<evidence type="ECO:0000313" key="3">
    <source>
        <dbReference type="Proteomes" id="UP000494252"/>
    </source>
</evidence>
<dbReference type="Proteomes" id="UP000494252">
    <property type="component" value="Unassembled WGS sequence"/>
</dbReference>
<reference evidence="2 3" key="1">
    <citation type="submission" date="2020-04" db="EMBL/GenBank/DDBJ databases">
        <authorList>
            <person name="De Canck E."/>
        </authorList>
    </citation>
    <scope>NUCLEOTIDE SEQUENCE [LARGE SCALE GENOMIC DNA]</scope>
    <source>
        <strain evidence="2 3">LMG 27177</strain>
    </source>
</reference>
<keyword evidence="3" id="KW-1185">Reference proteome</keyword>
<evidence type="ECO:0000256" key="1">
    <source>
        <dbReference type="SAM" id="MobiDB-lite"/>
    </source>
</evidence>
<dbReference type="RefSeq" id="WP_175158509.1">
    <property type="nucleotide sequence ID" value="NZ_CADIKI010000003.1"/>
</dbReference>
<name>A0A6J5FPU4_9BURK</name>
<gene>
    <name evidence="2" type="ORF">LMG27177_01162</name>
</gene>
<feature type="region of interest" description="Disordered" evidence="1">
    <location>
        <begin position="17"/>
        <end position="66"/>
    </location>
</feature>
<feature type="compositionally biased region" description="Low complexity" evidence="1">
    <location>
        <begin position="17"/>
        <end position="33"/>
    </location>
</feature>